<keyword evidence="1 2" id="KW-0175">Coiled coil</keyword>
<protein>
    <recommendedName>
        <fullName evidence="4">Golgin subfamily A conserved domain-containing protein</fullName>
    </recommendedName>
</protein>
<evidence type="ECO:0000256" key="1">
    <source>
        <dbReference type="ARBA" id="ARBA00023054"/>
    </source>
</evidence>
<proteinExistence type="predicted"/>
<dbReference type="GO" id="GO:0005801">
    <property type="term" value="C:cis-Golgi network"/>
    <property type="evidence" value="ECO:0007669"/>
    <property type="project" value="TreeGrafter"/>
</dbReference>
<feature type="compositionally biased region" description="Low complexity" evidence="3">
    <location>
        <begin position="126"/>
        <end position="139"/>
    </location>
</feature>
<reference evidence="5" key="1">
    <citation type="submission" date="2021-02" db="EMBL/GenBank/DDBJ databases">
        <authorList>
            <person name="Nowell W R."/>
        </authorList>
    </citation>
    <scope>NUCLEOTIDE SEQUENCE</scope>
</reference>
<sequence length="842" mass="97759">MVDNEKRDNLVNARRKLKKFRDQQQQQQQNGDDHLTFISETNGHNIHSLNGIPNESNVLYNNNASHNISQDVSAFVNDQQAILNGIHANLSKSPVNDLEEQNRQYALLIENQKQQRARLEDQRQYGAGSSMSGRSSRAQSDVDLVRHVEQKYRRDLEHLQEQLEIHVQTIGILVAEKTDLSAKLTQSVKQFEKKQSEVDEIQGRLKASRERIEELEKHTQNSSSNAQRREMAAKESDKEIERLRTENYHQNRTIEDLKQNLNESNEKLNQQQSTVDQLNSEITRLRQKLEQSEIRVQQYQSINDTSVVNRYEQQIDELQKAIALKTNDTEALLASVNHMRLDNEQTQLQYQQYNANMQRHVQELNEQINQLKQTNNLLENEREAMKRSYEMKLTEIQDTQTVHNHTNNSNLELERDALLQENQLFKNAIDEWSRRFEEIRLENEQMNKLSSEKDAYITELENRHGTVQDNTIDHETLLQTIQTDKTTLSRAMAQNKQLKDQLTELQDGFIKMSNDNMNLTNQIQAQEYLNRQLNERLAQQELVTQQIPTIETEKQEQQVQSIDKSGQDDNIQRLNELTEENRLLRERLSQLEQQQQQQTQGNTDAHLNDSSSLSSFSAPVDEAPQLQNGFVEKIIDRFNRAMRDNADLQDRTQQLEHLILQLQSETDTIGDYISLYQQQRLQLHRRYQEKDDYIKQLSQDRLNLQRKLSELETLLMRGLSKSSLDANNPTQTISNENKFSDQQQIVDENEWPEMIDNVAATATSEQTSVPSDETRTVMSTSSLPSLSNFDDETKARILVLLKELGQSDNSSPTTDSLSTTKLAFMGKNLYVCSTCTGPVQWV</sequence>
<feature type="domain" description="Golgin subfamily A conserved" evidence="4">
    <location>
        <begin position="573"/>
        <end position="717"/>
    </location>
</feature>
<feature type="region of interest" description="Disordered" evidence="3">
    <location>
        <begin position="590"/>
        <end position="621"/>
    </location>
</feature>
<evidence type="ECO:0000256" key="3">
    <source>
        <dbReference type="SAM" id="MobiDB-lite"/>
    </source>
</evidence>
<gene>
    <name evidence="6" type="ORF">EDS130_LOCUS22609</name>
    <name evidence="5" type="ORF">XAT740_LOCUS1065</name>
</gene>
<feature type="coiled-coil region" evidence="2">
    <location>
        <begin position="631"/>
        <end position="665"/>
    </location>
</feature>
<evidence type="ECO:0000256" key="2">
    <source>
        <dbReference type="SAM" id="Coils"/>
    </source>
</evidence>
<evidence type="ECO:0000313" key="7">
    <source>
        <dbReference type="Proteomes" id="UP000663828"/>
    </source>
</evidence>
<feature type="region of interest" description="Disordered" evidence="3">
    <location>
        <begin position="215"/>
        <end position="237"/>
    </location>
</feature>
<organism evidence="5 7">
    <name type="scientific">Adineta ricciae</name>
    <name type="common">Rotifer</name>
    <dbReference type="NCBI Taxonomy" id="249248"/>
    <lineage>
        <taxon>Eukaryota</taxon>
        <taxon>Metazoa</taxon>
        <taxon>Spiralia</taxon>
        <taxon>Gnathifera</taxon>
        <taxon>Rotifera</taxon>
        <taxon>Eurotatoria</taxon>
        <taxon>Bdelloidea</taxon>
        <taxon>Adinetida</taxon>
        <taxon>Adinetidae</taxon>
        <taxon>Adineta</taxon>
    </lineage>
</organism>
<feature type="compositionally biased region" description="Basic and acidic residues" evidence="3">
    <location>
        <begin position="227"/>
        <end position="237"/>
    </location>
</feature>
<dbReference type="InterPro" id="IPR024858">
    <property type="entry name" value="GOLGA"/>
</dbReference>
<comment type="caution">
    <text evidence="5">The sequence shown here is derived from an EMBL/GenBank/DDBJ whole genome shotgun (WGS) entry which is preliminary data.</text>
</comment>
<dbReference type="Proteomes" id="UP000663852">
    <property type="component" value="Unassembled WGS sequence"/>
</dbReference>
<evidence type="ECO:0000259" key="4">
    <source>
        <dbReference type="Pfam" id="PF15070"/>
    </source>
</evidence>
<dbReference type="AlphaFoldDB" id="A0A813Q8E7"/>
<dbReference type="EMBL" id="CAJNOR010000031">
    <property type="protein sequence ID" value="CAF0763475.1"/>
    <property type="molecule type" value="Genomic_DNA"/>
</dbReference>
<feature type="compositionally biased region" description="Low complexity" evidence="3">
    <location>
        <begin position="590"/>
        <end position="600"/>
    </location>
</feature>
<keyword evidence="7" id="KW-1185">Reference proteome</keyword>
<dbReference type="GO" id="GO:0032580">
    <property type="term" value="C:Golgi cisterna membrane"/>
    <property type="evidence" value="ECO:0007669"/>
    <property type="project" value="TreeGrafter"/>
</dbReference>
<dbReference type="GO" id="GO:0000137">
    <property type="term" value="C:Golgi cis cisterna"/>
    <property type="evidence" value="ECO:0007669"/>
    <property type="project" value="TreeGrafter"/>
</dbReference>
<dbReference type="PANTHER" id="PTHR10881">
    <property type="entry name" value="GOLGIN SUBFAMILY A MEMBER-RELATED"/>
    <property type="match status" value="1"/>
</dbReference>
<evidence type="ECO:0000313" key="5">
    <source>
        <dbReference type="EMBL" id="CAF0763475.1"/>
    </source>
</evidence>
<feature type="domain" description="Golgin subfamily A conserved" evidence="4">
    <location>
        <begin position="334"/>
        <end position="559"/>
    </location>
</feature>
<dbReference type="InterPro" id="IPR043976">
    <property type="entry name" value="GOLGA_cons_dom"/>
</dbReference>
<dbReference type="Gene3D" id="1.10.287.1490">
    <property type="match status" value="1"/>
</dbReference>
<dbReference type="Proteomes" id="UP000663828">
    <property type="component" value="Unassembled WGS sequence"/>
</dbReference>
<dbReference type="PANTHER" id="PTHR10881:SF46">
    <property type="entry name" value="GOLGIN SUBFAMILY A MEMBER 2"/>
    <property type="match status" value="1"/>
</dbReference>
<dbReference type="GO" id="GO:0007030">
    <property type="term" value="P:Golgi organization"/>
    <property type="evidence" value="ECO:0007669"/>
    <property type="project" value="TreeGrafter"/>
</dbReference>
<feature type="coiled-coil region" evidence="2">
    <location>
        <begin position="488"/>
        <end position="536"/>
    </location>
</feature>
<dbReference type="Pfam" id="PF15070">
    <property type="entry name" value="GOLGA2L5"/>
    <property type="match status" value="2"/>
</dbReference>
<name>A0A813Q8E7_ADIRI</name>
<dbReference type="OrthoDB" id="10252587at2759"/>
<accession>A0A813Q8E7</accession>
<evidence type="ECO:0000313" key="6">
    <source>
        <dbReference type="EMBL" id="CAF1150955.1"/>
    </source>
</evidence>
<dbReference type="EMBL" id="CAJNOJ010000119">
    <property type="protein sequence ID" value="CAF1150955.1"/>
    <property type="molecule type" value="Genomic_DNA"/>
</dbReference>
<feature type="coiled-coil region" evidence="2">
    <location>
        <begin position="3"/>
        <end position="30"/>
    </location>
</feature>
<feature type="region of interest" description="Disordered" evidence="3">
    <location>
        <begin position="117"/>
        <end position="142"/>
    </location>
</feature>